<dbReference type="KEGG" id="msw:MSSIT_3874"/>
<sequence length="88" mass="10045">MLREYLLFKTGEFWNCSPEGDKKDCRSGDSFIPNVAELFPEHEECSHPPLPSPGIITPEYPDKGAKTYINVTMMVPFLPEMIGLKKKR</sequence>
<evidence type="ECO:0000313" key="2">
    <source>
        <dbReference type="Proteomes" id="UP000033111"/>
    </source>
</evidence>
<reference evidence="1 2" key="1">
    <citation type="submission" date="2014-07" db="EMBL/GenBank/DDBJ databases">
        <title>Methanogenic archaea and the global carbon cycle.</title>
        <authorList>
            <person name="Henriksen J.R."/>
            <person name="Luke J."/>
            <person name="Reinhart S."/>
            <person name="Benedict M.N."/>
            <person name="Youngblut N.D."/>
            <person name="Metcalf M.E."/>
            <person name="Whitaker R.J."/>
            <person name="Metcalf W.W."/>
        </authorList>
    </citation>
    <scope>NUCLEOTIDE SEQUENCE [LARGE SCALE GENOMIC DNA]</scope>
    <source>
        <strain evidence="1 2">T4/M</strain>
    </source>
</reference>
<dbReference type="Proteomes" id="UP000033111">
    <property type="component" value="Chromosome"/>
</dbReference>
<dbReference type="AlphaFoldDB" id="A0A0E3P9A7"/>
<dbReference type="PATRIC" id="fig|1434120.4.peg.5023"/>
<organism evidence="1 2">
    <name type="scientific">Methanosarcina siciliae T4/M</name>
    <dbReference type="NCBI Taxonomy" id="1434120"/>
    <lineage>
        <taxon>Archaea</taxon>
        <taxon>Methanobacteriati</taxon>
        <taxon>Methanobacteriota</taxon>
        <taxon>Stenosarchaea group</taxon>
        <taxon>Methanomicrobia</taxon>
        <taxon>Methanosarcinales</taxon>
        <taxon>Methanosarcinaceae</taxon>
        <taxon>Methanosarcina</taxon>
    </lineage>
</organism>
<name>A0A0E3P9A7_9EURY</name>
<proteinExistence type="predicted"/>
<evidence type="ECO:0000313" key="1">
    <source>
        <dbReference type="EMBL" id="AKB30593.1"/>
    </source>
</evidence>
<dbReference type="EMBL" id="CP009506">
    <property type="protein sequence ID" value="AKB30593.1"/>
    <property type="molecule type" value="Genomic_DNA"/>
</dbReference>
<dbReference type="HOGENOM" id="CLU_2461826_0_0_2"/>
<accession>A0A0E3P9A7</accession>
<keyword evidence="2" id="KW-1185">Reference proteome</keyword>
<gene>
    <name evidence="1" type="ORF">MSSIT_3874</name>
</gene>
<protein>
    <submittedName>
        <fullName evidence="1">Uncharacterized protein</fullName>
    </submittedName>
</protein>